<organism evidence="2 3">
    <name type="scientific">Candida verbasci</name>
    <dbReference type="NCBI Taxonomy" id="1227364"/>
    <lineage>
        <taxon>Eukaryota</taxon>
        <taxon>Fungi</taxon>
        <taxon>Dikarya</taxon>
        <taxon>Ascomycota</taxon>
        <taxon>Saccharomycotina</taxon>
        <taxon>Pichiomycetes</taxon>
        <taxon>Debaryomycetaceae</taxon>
        <taxon>Candida/Lodderomyces clade</taxon>
        <taxon>Candida</taxon>
    </lineage>
</organism>
<evidence type="ECO:0000256" key="1">
    <source>
        <dbReference type="SAM" id="MobiDB-lite"/>
    </source>
</evidence>
<dbReference type="OrthoDB" id="4093331at2759"/>
<evidence type="ECO:0008006" key="4">
    <source>
        <dbReference type="Google" id="ProtNLM"/>
    </source>
</evidence>
<accession>A0A9W4TZN6</accession>
<evidence type="ECO:0000313" key="3">
    <source>
        <dbReference type="Proteomes" id="UP001152885"/>
    </source>
</evidence>
<keyword evidence="3" id="KW-1185">Reference proteome</keyword>
<sequence>MSRYIPIDKENNIRNNENIHIANKERPLSSSSKRIPLGGKNQNINKIPLNRSSSSINNKIQPPALNKSNSSLGFISKPLIQPKPRKRVIPQSLDDLSYTNAKRQKTLITNDTDSLIKPEIRPKSAIDSLSSTFSNYTELNAPAKPMEYYSVDPIKRQTTKRQQEIDSLVNKHWKDEIEYIPEKEDLKYFSTPNNSDEYSLLKNNSIGTTNVSLDLSFGDDEEEEEVGEIPIQDTDFENIGLSKEDLNNLLD</sequence>
<evidence type="ECO:0000313" key="2">
    <source>
        <dbReference type="EMBL" id="CAI5760004.1"/>
    </source>
</evidence>
<dbReference type="Proteomes" id="UP001152885">
    <property type="component" value="Unassembled WGS sequence"/>
</dbReference>
<reference evidence="2" key="1">
    <citation type="submission" date="2022-12" db="EMBL/GenBank/DDBJ databases">
        <authorList>
            <person name="Brejova B."/>
        </authorList>
    </citation>
    <scope>NUCLEOTIDE SEQUENCE</scope>
</reference>
<dbReference type="EMBL" id="CANTUO010000005">
    <property type="protein sequence ID" value="CAI5760004.1"/>
    <property type="molecule type" value="Genomic_DNA"/>
</dbReference>
<feature type="compositionally biased region" description="Acidic residues" evidence="1">
    <location>
        <begin position="217"/>
        <end position="227"/>
    </location>
</feature>
<proteinExistence type="predicted"/>
<dbReference type="AlphaFoldDB" id="A0A9W4TZN6"/>
<name>A0A9W4TZN6_9ASCO</name>
<gene>
    <name evidence="2" type="ORF">CANVERA_P4516</name>
</gene>
<comment type="caution">
    <text evidence="2">The sequence shown here is derived from an EMBL/GenBank/DDBJ whole genome shotgun (WGS) entry which is preliminary data.</text>
</comment>
<feature type="region of interest" description="Disordered" evidence="1">
    <location>
        <begin position="217"/>
        <end position="236"/>
    </location>
</feature>
<feature type="compositionally biased region" description="Polar residues" evidence="1">
    <location>
        <begin position="40"/>
        <end position="56"/>
    </location>
</feature>
<feature type="region of interest" description="Disordered" evidence="1">
    <location>
        <begin position="24"/>
        <end position="56"/>
    </location>
</feature>
<protein>
    <recommendedName>
        <fullName evidence="4">Securin</fullName>
    </recommendedName>
</protein>